<dbReference type="Proteomes" id="UP001142489">
    <property type="component" value="Unassembled WGS sequence"/>
</dbReference>
<gene>
    <name evidence="1" type="ORF">JRQ81_019480</name>
</gene>
<evidence type="ECO:0000313" key="1">
    <source>
        <dbReference type="EMBL" id="KAJ7319969.1"/>
    </source>
</evidence>
<proteinExistence type="predicted"/>
<protein>
    <submittedName>
        <fullName evidence="1">Uncharacterized protein</fullName>
    </submittedName>
</protein>
<comment type="caution">
    <text evidence="1">The sequence shown here is derived from an EMBL/GenBank/DDBJ whole genome shotgun (WGS) entry which is preliminary data.</text>
</comment>
<dbReference type="AlphaFoldDB" id="A0A9Q0XQ92"/>
<evidence type="ECO:0000313" key="2">
    <source>
        <dbReference type="Proteomes" id="UP001142489"/>
    </source>
</evidence>
<sequence>MCLLCNGVLNNDAIKPSKLKDHLRMCHPDKTYKYLTSLKTLKEKLQKRIIVDSTFASTSKRDKD</sequence>
<feature type="non-terminal residue" evidence="1">
    <location>
        <position position="64"/>
    </location>
</feature>
<name>A0A9Q0XQ92_9SAUR</name>
<keyword evidence="2" id="KW-1185">Reference proteome</keyword>
<accession>A0A9Q0XQ92</accession>
<reference evidence="1" key="1">
    <citation type="journal article" date="2023" name="DNA Res.">
        <title>Chromosome-level genome assembly of Phrynocephalus forsythii using third-generation DNA sequencing and Hi-C analysis.</title>
        <authorList>
            <person name="Qi Y."/>
            <person name="Zhao W."/>
            <person name="Zhao Y."/>
            <person name="Niu C."/>
            <person name="Cao S."/>
            <person name="Zhang Y."/>
        </authorList>
    </citation>
    <scope>NUCLEOTIDE SEQUENCE</scope>
    <source>
        <tissue evidence="1">Muscle</tissue>
    </source>
</reference>
<organism evidence="1 2">
    <name type="scientific">Phrynocephalus forsythii</name>
    <dbReference type="NCBI Taxonomy" id="171643"/>
    <lineage>
        <taxon>Eukaryota</taxon>
        <taxon>Metazoa</taxon>
        <taxon>Chordata</taxon>
        <taxon>Craniata</taxon>
        <taxon>Vertebrata</taxon>
        <taxon>Euteleostomi</taxon>
        <taxon>Lepidosauria</taxon>
        <taxon>Squamata</taxon>
        <taxon>Bifurcata</taxon>
        <taxon>Unidentata</taxon>
        <taxon>Episquamata</taxon>
        <taxon>Toxicofera</taxon>
        <taxon>Iguania</taxon>
        <taxon>Acrodonta</taxon>
        <taxon>Agamidae</taxon>
        <taxon>Agaminae</taxon>
        <taxon>Phrynocephalus</taxon>
    </lineage>
</organism>
<dbReference type="EMBL" id="JAPFRF010000010">
    <property type="protein sequence ID" value="KAJ7319969.1"/>
    <property type="molecule type" value="Genomic_DNA"/>
</dbReference>